<evidence type="ECO:0000313" key="2">
    <source>
        <dbReference type="Proteomes" id="UP001279734"/>
    </source>
</evidence>
<organism evidence="1 2">
    <name type="scientific">Nepenthes gracilis</name>
    <name type="common">Slender pitcher plant</name>
    <dbReference type="NCBI Taxonomy" id="150966"/>
    <lineage>
        <taxon>Eukaryota</taxon>
        <taxon>Viridiplantae</taxon>
        <taxon>Streptophyta</taxon>
        <taxon>Embryophyta</taxon>
        <taxon>Tracheophyta</taxon>
        <taxon>Spermatophyta</taxon>
        <taxon>Magnoliopsida</taxon>
        <taxon>eudicotyledons</taxon>
        <taxon>Gunneridae</taxon>
        <taxon>Pentapetalae</taxon>
        <taxon>Caryophyllales</taxon>
        <taxon>Nepenthaceae</taxon>
        <taxon>Nepenthes</taxon>
    </lineage>
</organism>
<evidence type="ECO:0000313" key="1">
    <source>
        <dbReference type="EMBL" id="GMH09802.1"/>
    </source>
</evidence>
<reference evidence="1" key="1">
    <citation type="submission" date="2023-05" db="EMBL/GenBank/DDBJ databases">
        <title>Nepenthes gracilis genome sequencing.</title>
        <authorList>
            <person name="Fukushima K."/>
        </authorList>
    </citation>
    <scope>NUCLEOTIDE SEQUENCE</scope>
    <source>
        <strain evidence="1">SING2019-196</strain>
    </source>
</reference>
<dbReference type="AlphaFoldDB" id="A0AAD3SET0"/>
<accession>A0AAD3SET0</accession>
<dbReference type="EMBL" id="BSYO01000009">
    <property type="protein sequence ID" value="GMH09802.1"/>
    <property type="molecule type" value="Genomic_DNA"/>
</dbReference>
<dbReference type="Proteomes" id="UP001279734">
    <property type="component" value="Unassembled WGS sequence"/>
</dbReference>
<name>A0AAD3SET0_NEPGR</name>
<gene>
    <name evidence="1" type="ORF">Nepgr_011643</name>
</gene>
<comment type="caution">
    <text evidence="1">The sequence shown here is derived from an EMBL/GenBank/DDBJ whole genome shotgun (WGS) entry which is preliminary data.</text>
</comment>
<proteinExistence type="predicted"/>
<keyword evidence="2" id="KW-1185">Reference proteome</keyword>
<protein>
    <submittedName>
        <fullName evidence="1">Uncharacterized protein</fullName>
    </submittedName>
</protein>
<sequence length="76" mass="8193">MIEAHQPGSYREFSLLDGGMETAPSVDLGNCVEKKAANYGKKRDELDFNLAVIHGIRPSELNTFILSSAIDSGVAP</sequence>